<accession>A0A183V1G9</accession>
<dbReference type="EMBL" id="UYWY01022334">
    <property type="protein sequence ID" value="VDM45910.1"/>
    <property type="molecule type" value="Genomic_DNA"/>
</dbReference>
<evidence type="ECO:0000256" key="1">
    <source>
        <dbReference type="SAM" id="MobiDB-lite"/>
    </source>
</evidence>
<name>A0A183V1G9_TOXCA</name>
<dbReference type="Proteomes" id="UP000050794">
    <property type="component" value="Unassembled WGS sequence"/>
</dbReference>
<dbReference type="WBParaSite" id="TCNE_0001458901-mRNA-1">
    <property type="protein sequence ID" value="TCNE_0001458901-mRNA-1"/>
    <property type="gene ID" value="TCNE_0001458901"/>
</dbReference>
<organism evidence="3 4">
    <name type="scientific">Toxocara canis</name>
    <name type="common">Canine roundworm</name>
    <dbReference type="NCBI Taxonomy" id="6265"/>
    <lineage>
        <taxon>Eukaryota</taxon>
        <taxon>Metazoa</taxon>
        <taxon>Ecdysozoa</taxon>
        <taxon>Nematoda</taxon>
        <taxon>Chromadorea</taxon>
        <taxon>Rhabditida</taxon>
        <taxon>Spirurina</taxon>
        <taxon>Ascaridomorpha</taxon>
        <taxon>Ascaridoidea</taxon>
        <taxon>Toxocaridae</taxon>
        <taxon>Toxocara</taxon>
    </lineage>
</organism>
<protein>
    <submittedName>
        <fullName evidence="4">ANK_REP_REGION domain-containing protein</fullName>
    </submittedName>
</protein>
<reference evidence="4" key="1">
    <citation type="submission" date="2016-06" db="UniProtKB">
        <authorList>
            <consortium name="WormBaseParasite"/>
        </authorList>
    </citation>
    <scope>IDENTIFICATION</scope>
</reference>
<keyword evidence="3" id="KW-1185">Reference proteome</keyword>
<feature type="region of interest" description="Disordered" evidence="1">
    <location>
        <begin position="1507"/>
        <end position="1538"/>
    </location>
</feature>
<sequence length="1707" mass="187500">MVSPDDTGKLFLKVERGTKPRLKLFEDSRKAQVTIPTNQTTKWPALKAQMSGGLTIVVQRLEQQYKITVKHVLERKPDVCVYVNAMTHERDVKTSVREMNTQLTHIGIAGPNLEVTGRIRALRVTFESTVGALHTNAKLFARSVTLNAQHIFIKPEALYSCAKIRVLQVDGKIYPWDGQPDRMSVTIDSALLHIGVDGTVGSLKSSKDKSTSKSPDSLVDVLSFRLSGSLANFGRIASRNEIEMRIEGSLLSLKDGRIDSATRGYEALKQIKGVVSETSDSLPTSSTLSSAIVSQNPDTVAQLLEDGVDPNDSIKDQLRAFTPRRIAAKKYKEIRTGERRNKLREKITLIQALMCTHDWKRGLITSNIIVAKIGRDCGDCAQFRASTLVLTTRGSAKCEADSIWSSGSVALTVGTELIFEGQVKHRHLEVSCGGNVTTAEEAIISEENWAKISCTSFCSSGIWSVGEYMSIEAHSAEFHAESYVEVDLFDAKIEGSCHNGGTWQVRFISMSLGGNLVTLSSGKVLVDETADVSAMTFNCSGAWKVNESIQLNLRGSANFFSTSLINCKVLKMIVEGHGTLAGYLGVENLLAYVRNDLITASTAKIAIANGGTIATGAFRNDANWLSECNLQLHMACFEQSEDAIIFVKETLNIIVYDESEEHCHGRIVANHCILRCNKKFRFDGYLRVNQIEIYTPFVGESRCTIGGQIEVLSGPLILKGRSELTNLQPLSPHQWPAFVLEGQLKAEAIIAPFLAIRFATSSYALLSGMDSIIENPYRALVSVGALYTMRTSLIDSVSKDTYPEGVMCSTLWVHEGQIRFRGQSSHLIMDSFLNKGRLTNEGKLHNHMKEVFITVGNQFENDAVLSADKIHITGDGELQNKNRIFATDVMDIRLTNFSNEAGSMHSENMKLLSAGKEWTKINGRIEARGNLDISASKLCMATTTKGFDSRKQIRLNARAQLLCSSDITDEYGSMALAARDAIIFDANISLDGIELTLGAAYEAEVIISEQKVIRANNLRITGKCKHLTMIIDGFICCGSIVIEDSIRQVKVIGKGTMECSRSLNVVGEAVTFMVKELCANEILATSVTLNTNGTSKLCPSDTSQALSVYSDNCCVHGRLLIDNKLCLRASKGIVQIDGDIIGISMNSELSVECDDLILSGNLSNLEFLEIYARKRIEYCETALIKNSRNAAMEAGFIAFDGQVKNCEVLLATADEVAIDGALCNENSLGAFSIFGKIIRFDGSATGIDHFELNSSNDIILNGSMTNIDTVDVDGKWMNWHANVTNCRNICATAYSIVLGGTISVNSFSINCLGSIFNRCTISSSQCSMCAPFVFELGQASSLPETAEISALVFASDKSERITGIESERIYLDIRFDDTAEEVISSRRLEIWKQATYLLGEIFHSPSIVLDEIVAGLKYVGEIQPIQLTLPTTSQLYKDVSRTVAKFGLEHVSMFNPPKFISVLRAYQSKLTIDDRNKSNELTKITRFAAESIYELANRFRVRSKKYVPNSPHCSAEDGGYASRSSSEDIDEKKSTAESPTFCYGGEAIASVSKAISEYGDEIERESDDERRSVPTTTHPTYVVAHEEAAEESGDESALHKEDATSYVLNGDRKVTIGFVDFKKLDIVISRPRLDLPRRSPSNTDLAMKRKKVKMALSNLDLRSFGSESSLASFDAAESGTPMRMVPLPAKRSLIPRSSFRRALTPIV</sequence>
<gene>
    <name evidence="2" type="ORF">TCNE_LOCUS14589</name>
</gene>
<evidence type="ECO:0000313" key="3">
    <source>
        <dbReference type="Proteomes" id="UP000050794"/>
    </source>
</evidence>
<evidence type="ECO:0000313" key="2">
    <source>
        <dbReference type="EMBL" id="VDM45910.1"/>
    </source>
</evidence>
<proteinExistence type="predicted"/>
<evidence type="ECO:0000313" key="4">
    <source>
        <dbReference type="WBParaSite" id="TCNE_0001458901-mRNA-1"/>
    </source>
</evidence>
<reference evidence="2 3" key="2">
    <citation type="submission" date="2018-11" db="EMBL/GenBank/DDBJ databases">
        <authorList>
            <consortium name="Pathogen Informatics"/>
        </authorList>
    </citation>
    <scope>NUCLEOTIDE SEQUENCE [LARGE SCALE GENOMIC DNA]</scope>
</reference>